<sequence length="143" mass="14606">MATPIGRVTAVMSSVNAFAEHIAGIMAPGPHPHPHPHPHPKPHGAKPYGDPSKGPCLPREQKVQIQGINGDFCSPSCSKASPCPADPYKGALAKPACVLQTPGSDGPDRCALVCDPRAGPTGGCPKGSACQPVAQVGICTYPM</sequence>
<dbReference type="EMBL" id="CAID01000007">
    <property type="protein sequence ID" value="CEF98790.1"/>
    <property type="molecule type" value="Genomic_DNA"/>
</dbReference>
<reference evidence="3 4" key="1">
    <citation type="journal article" date="2006" name="Proc. Natl. Acad. Sci. U.S.A.">
        <title>Genome analysis of the smallest free-living eukaryote Ostreococcus tauri unveils many unique features.</title>
        <authorList>
            <person name="Derelle E."/>
            <person name="Ferraz C."/>
            <person name="Rombauts S."/>
            <person name="Rouze P."/>
            <person name="Worden A.Z."/>
            <person name="Robbens S."/>
            <person name="Partensky F."/>
            <person name="Degroeve S."/>
            <person name="Echeynie S."/>
            <person name="Cooke R."/>
            <person name="Saeys Y."/>
            <person name="Wuyts J."/>
            <person name="Jabbari K."/>
            <person name="Bowler C."/>
            <person name="Panaud O."/>
            <person name="Piegu B."/>
            <person name="Ball S.G."/>
            <person name="Ral J.-P."/>
            <person name="Bouget F.-Y."/>
            <person name="Piganeau G."/>
            <person name="De Baets B."/>
            <person name="Picard A."/>
            <person name="Delseny M."/>
            <person name="Demaille J."/>
            <person name="Van de Peer Y."/>
            <person name="Moreau H."/>
        </authorList>
    </citation>
    <scope>NUCLEOTIDE SEQUENCE [LARGE SCALE GENOMIC DNA]</scope>
    <source>
        <strain evidence="3 4">OTTH0595</strain>
    </source>
</reference>
<dbReference type="EMBL" id="CAID01000002">
    <property type="protein sequence ID" value="CEG01049.1"/>
    <property type="molecule type" value="Genomic_DNA"/>
</dbReference>
<evidence type="ECO:0000256" key="1">
    <source>
        <dbReference type="SAM" id="MobiDB-lite"/>
    </source>
</evidence>
<gene>
    <name evidence="3" type="ORF">OT_ostta02g02600</name>
    <name evidence="2" type="ORF">OT_ostta07g03300</name>
</gene>
<dbReference type="InParanoid" id="A0A090MBU4"/>
<name>A0A090MBU4_OSTTA</name>
<proteinExistence type="predicted"/>
<reference evidence="3" key="2">
    <citation type="journal article" date="2014" name="BMC Genomics">
        <title>An improved genome of the model marine alga Ostreococcus tauri unfolds by assessing Illumina de novo assemblies.</title>
        <authorList>
            <person name="Blanc-Mathieu R."/>
            <person name="Verhelst B."/>
            <person name="Derelle E."/>
            <person name="Rombauts S."/>
            <person name="Bouget F.Y."/>
            <person name="Carre I."/>
            <person name="Chateau A."/>
            <person name="Eyre-Walker A."/>
            <person name="Grimsley N."/>
            <person name="Moreau H."/>
            <person name="Piegu B."/>
            <person name="Rivals E."/>
            <person name="Schackwitz W."/>
            <person name="Van de Peer Y."/>
            <person name="Piganeau G."/>
        </authorList>
    </citation>
    <scope>NUCLEOTIDE SEQUENCE</scope>
    <source>
        <strain evidence="3">RCC4221</strain>
    </source>
</reference>
<protein>
    <submittedName>
        <fullName evidence="3">Unnamed product</fullName>
    </submittedName>
</protein>
<dbReference type="KEGG" id="ota:OT_ostta02g02600"/>
<evidence type="ECO:0000313" key="3">
    <source>
        <dbReference type="EMBL" id="CEG01049.1"/>
    </source>
</evidence>
<keyword evidence="4" id="KW-1185">Reference proteome</keyword>
<evidence type="ECO:0000313" key="2">
    <source>
        <dbReference type="EMBL" id="CEF98790.1"/>
    </source>
</evidence>
<organism evidence="3 4">
    <name type="scientific">Ostreococcus tauri</name>
    <name type="common">Marine green alga</name>
    <dbReference type="NCBI Taxonomy" id="70448"/>
    <lineage>
        <taxon>Eukaryota</taxon>
        <taxon>Viridiplantae</taxon>
        <taxon>Chlorophyta</taxon>
        <taxon>Mamiellophyceae</taxon>
        <taxon>Mamiellales</taxon>
        <taxon>Bathycoccaceae</taxon>
        <taxon>Ostreococcus</taxon>
    </lineage>
</organism>
<comment type="caution">
    <text evidence="3">The sequence shown here is derived from an EMBL/GenBank/DDBJ whole genome shotgun (WGS) entry which is preliminary data.</text>
</comment>
<evidence type="ECO:0000313" key="4">
    <source>
        <dbReference type="Proteomes" id="UP000009170"/>
    </source>
</evidence>
<dbReference type="Proteomes" id="UP000009170">
    <property type="component" value="Unassembled WGS sequence"/>
</dbReference>
<dbReference type="RefSeq" id="XP_022840765.1">
    <property type="nucleotide sequence ID" value="XM_022985075.1"/>
</dbReference>
<dbReference type="AlphaFoldDB" id="A0A090MBU4"/>
<accession>A0A090MBU4</accession>
<feature type="compositionally biased region" description="Basic residues" evidence="1">
    <location>
        <begin position="32"/>
        <end position="44"/>
    </location>
</feature>
<feature type="region of interest" description="Disordered" evidence="1">
    <location>
        <begin position="25"/>
        <end position="58"/>
    </location>
</feature>
<dbReference type="GeneID" id="34945604"/>